<name>A0A438CMH6_VITVI</name>
<accession>A0A438CMH6</accession>
<dbReference type="AlphaFoldDB" id="A0A438CMH6"/>
<evidence type="ECO:0000313" key="2">
    <source>
        <dbReference type="EMBL" id="RVW24416.1"/>
    </source>
</evidence>
<protein>
    <submittedName>
        <fullName evidence="2">Putative mitochondrial protein</fullName>
    </submittedName>
</protein>
<dbReference type="PANTHER" id="PTHR33116">
    <property type="entry name" value="REVERSE TRANSCRIPTASE ZINC-BINDING DOMAIN-CONTAINING PROTEIN-RELATED-RELATED"/>
    <property type="match status" value="1"/>
</dbReference>
<evidence type="ECO:0000259" key="1">
    <source>
        <dbReference type="Pfam" id="PF00078"/>
    </source>
</evidence>
<dbReference type="Pfam" id="PF00078">
    <property type="entry name" value="RVT_1"/>
    <property type="match status" value="1"/>
</dbReference>
<feature type="domain" description="Reverse transcriptase" evidence="1">
    <location>
        <begin position="100"/>
        <end position="224"/>
    </location>
</feature>
<dbReference type="PANTHER" id="PTHR33116:SF78">
    <property type="entry name" value="OS12G0587133 PROTEIN"/>
    <property type="match status" value="1"/>
</dbReference>
<organism evidence="2 3">
    <name type="scientific">Vitis vinifera</name>
    <name type="common">Grape</name>
    <dbReference type="NCBI Taxonomy" id="29760"/>
    <lineage>
        <taxon>Eukaryota</taxon>
        <taxon>Viridiplantae</taxon>
        <taxon>Streptophyta</taxon>
        <taxon>Embryophyta</taxon>
        <taxon>Tracheophyta</taxon>
        <taxon>Spermatophyta</taxon>
        <taxon>Magnoliopsida</taxon>
        <taxon>eudicotyledons</taxon>
        <taxon>Gunneridae</taxon>
        <taxon>Pentapetalae</taxon>
        <taxon>rosids</taxon>
        <taxon>Vitales</taxon>
        <taxon>Vitaceae</taxon>
        <taxon>Viteae</taxon>
        <taxon>Vitis</taxon>
    </lineage>
</organism>
<dbReference type="EMBL" id="QGNW01002173">
    <property type="protein sequence ID" value="RVW24416.1"/>
    <property type="molecule type" value="Genomic_DNA"/>
</dbReference>
<sequence length="365" mass="41988">MVRCLPLIYGQPGQKLMTCPTHEHCISHIPFHDFLTTNSRLDVLQIFFGCICIYTFRLQCCHEDLSQHLIPLVLIWLIKDPNFDAVLIANEAIDSLLKNNVGVLFKLDIEKAYDHVNSTFLLSILKKMNFGWRWVGWIKWCISLARFSVIVNGTPTGFFQSSRGLQQEEPLPPYLFVVAIKALSCLLRRATDGGYILRVKVKGRNDEGEEVSHLLFTDDTLVFLIPTGRVERVEELVSKLGCKEGKLPSTYLGLPLDAPFRSVAVWDRVKERTIKLRLEKIQRELLCGGGRLEKKFHPVKWATMCLGKSTPRKEQNTFLCSLSFVMGNGRVKFWMDKWYRDEPWCVSFPSLYAIAISKEEWVEDL</sequence>
<proteinExistence type="predicted"/>
<dbReference type="Proteomes" id="UP000288805">
    <property type="component" value="Unassembled WGS sequence"/>
</dbReference>
<dbReference type="InterPro" id="IPR000477">
    <property type="entry name" value="RT_dom"/>
</dbReference>
<comment type="caution">
    <text evidence="2">The sequence shown here is derived from an EMBL/GenBank/DDBJ whole genome shotgun (WGS) entry which is preliminary data.</text>
</comment>
<gene>
    <name evidence="2" type="primary">AtMg01250_255</name>
    <name evidence="2" type="ORF">CK203_093239</name>
</gene>
<evidence type="ECO:0000313" key="3">
    <source>
        <dbReference type="Proteomes" id="UP000288805"/>
    </source>
</evidence>
<reference evidence="2 3" key="1">
    <citation type="journal article" date="2018" name="PLoS Genet.">
        <title>Population sequencing reveals clonal diversity and ancestral inbreeding in the grapevine cultivar Chardonnay.</title>
        <authorList>
            <person name="Roach M.J."/>
            <person name="Johnson D.L."/>
            <person name="Bohlmann J."/>
            <person name="van Vuuren H.J."/>
            <person name="Jones S.J."/>
            <person name="Pretorius I.S."/>
            <person name="Schmidt S.A."/>
            <person name="Borneman A.R."/>
        </authorList>
    </citation>
    <scope>NUCLEOTIDE SEQUENCE [LARGE SCALE GENOMIC DNA]</scope>
    <source>
        <strain evidence="3">cv. Chardonnay</strain>
        <tissue evidence="2">Leaf</tissue>
    </source>
</reference>